<feature type="compositionally biased region" description="Polar residues" evidence="1">
    <location>
        <begin position="17"/>
        <end position="29"/>
    </location>
</feature>
<organism evidence="2 3">
    <name type="scientific">Rotaria socialis</name>
    <dbReference type="NCBI Taxonomy" id="392032"/>
    <lineage>
        <taxon>Eukaryota</taxon>
        <taxon>Metazoa</taxon>
        <taxon>Spiralia</taxon>
        <taxon>Gnathifera</taxon>
        <taxon>Rotifera</taxon>
        <taxon>Eurotatoria</taxon>
        <taxon>Bdelloidea</taxon>
        <taxon>Philodinida</taxon>
        <taxon>Philodinidae</taxon>
        <taxon>Rotaria</taxon>
    </lineage>
</organism>
<evidence type="ECO:0000313" key="2">
    <source>
        <dbReference type="EMBL" id="CAF4983574.1"/>
    </source>
</evidence>
<feature type="compositionally biased region" description="Polar residues" evidence="1">
    <location>
        <begin position="178"/>
        <end position="190"/>
    </location>
</feature>
<name>A0A821ZHI8_9BILA</name>
<feature type="compositionally biased region" description="Polar residues" evidence="1">
    <location>
        <begin position="78"/>
        <end position="106"/>
    </location>
</feature>
<comment type="caution">
    <text evidence="2">The sequence shown here is derived from an EMBL/GenBank/DDBJ whole genome shotgun (WGS) entry which is preliminary data.</text>
</comment>
<protein>
    <submittedName>
        <fullName evidence="2">Uncharacterized protein</fullName>
    </submittedName>
</protein>
<feature type="compositionally biased region" description="Pro residues" evidence="1">
    <location>
        <begin position="1"/>
        <end position="13"/>
    </location>
</feature>
<gene>
    <name evidence="2" type="ORF">QYT958_LOCUS36404</name>
</gene>
<dbReference type="AlphaFoldDB" id="A0A821ZHI8"/>
<feature type="region of interest" description="Disordered" evidence="1">
    <location>
        <begin position="165"/>
        <end position="190"/>
    </location>
</feature>
<dbReference type="Proteomes" id="UP000663848">
    <property type="component" value="Unassembled WGS sequence"/>
</dbReference>
<accession>A0A821ZHI8</accession>
<sequence length="218" mass="24050">MRSMPPSPIPTPNSQPHSSSTIIANNLLVQASPPMPRSSIERPPPTPVKPVSHFQKLLHHFNGSKSFSSSFIRGTPLTSSQQRSAIKTNGSMTTIIKNSNNKTPEQLISKPKSDETLPPPPPPEMAHEQLLDILFQSNRTHIASISPSPSTSSATTHTSIQQIMRNNKKKQPQQQIQFNPTNISPSMSNSDLSFSPSGMKVFSPSKLHLFFCFPILFY</sequence>
<dbReference type="EMBL" id="CAJOBR010028922">
    <property type="protein sequence ID" value="CAF4983574.1"/>
    <property type="molecule type" value="Genomic_DNA"/>
</dbReference>
<evidence type="ECO:0000256" key="1">
    <source>
        <dbReference type="SAM" id="MobiDB-lite"/>
    </source>
</evidence>
<feature type="region of interest" description="Disordered" evidence="1">
    <location>
        <begin position="78"/>
        <end position="126"/>
    </location>
</feature>
<evidence type="ECO:0000313" key="3">
    <source>
        <dbReference type="Proteomes" id="UP000663848"/>
    </source>
</evidence>
<proteinExistence type="predicted"/>
<reference evidence="2" key="1">
    <citation type="submission" date="2021-02" db="EMBL/GenBank/DDBJ databases">
        <authorList>
            <person name="Nowell W R."/>
        </authorList>
    </citation>
    <scope>NUCLEOTIDE SEQUENCE</scope>
</reference>
<feature type="region of interest" description="Disordered" evidence="1">
    <location>
        <begin position="1"/>
        <end position="50"/>
    </location>
</feature>